<gene>
    <name evidence="2" type="ORF">ERUC_LOCUS8072</name>
</gene>
<accession>A0ABC8JFU2</accession>
<evidence type="ECO:0000313" key="3">
    <source>
        <dbReference type="Proteomes" id="UP001642260"/>
    </source>
</evidence>
<evidence type="ECO:0000313" key="2">
    <source>
        <dbReference type="EMBL" id="CAH8317935.1"/>
    </source>
</evidence>
<name>A0ABC8JFU2_ERUVS</name>
<reference evidence="2 3" key="1">
    <citation type="submission" date="2022-03" db="EMBL/GenBank/DDBJ databases">
        <authorList>
            <person name="Macdonald S."/>
            <person name="Ahmed S."/>
            <person name="Newling K."/>
        </authorList>
    </citation>
    <scope>NUCLEOTIDE SEQUENCE [LARGE SCALE GENOMIC DNA]</scope>
</reference>
<protein>
    <recommendedName>
        <fullName evidence="1">C2H2-type domain-containing protein</fullName>
    </recommendedName>
</protein>
<dbReference type="EMBL" id="CAKOAT010086265">
    <property type="protein sequence ID" value="CAH8317935.1"/>
    <property type="molecule type" value="Genomic_DNA"/>
</dbReference>
<dbReference type="AlphaFoldDB" id="A0ABC8JFU2"/>
<dbReference type="PANTHER" id="PTHR14379:SF32">
    <property type="entry name" value="C2H2-TYPE DOMAIN-CONTAINING PROTEIN"/>
    <property type="match status" value="1"/>
</dbReference>
<feature type="domain" description="C2H2-type" evidence="1">
    <location>
        <begin position="178"/>
        <end position="202"/>
    </location>
</feature>
<dbReference type="InterPro" id="IPR013087">
    <property type="entry name" value="Znf_C2H2_type"/>
</dbReference>
<evidence type="ECO:0000259" key="1">
    <source>
        <dbReference type="SMART" id="SM00355"/>
    </source>
</evidence>
<dbReference type="InterPro" id="IPR021139">
    <property type="entry name" value="NYN"/>
</dbReference>
<dbReference type="SMART" id="SM00355">
    <property type="entry name" value="ZnF_C2H2"/>
    <property type="match status" value="2"/>
</dbReference>
<sequence>MMKNVSKATPEYATSETLVWWDMDSCPLPNGYDPSQLGPRINTELKNLGYNGPLTIIALGNLDGIPHEFLNVLSSNGFIIKHSGYGMYTDMSEYFVSRNRLCQPPPVTIILISGLPGLMESVTYQIYVRPDCGYNLLLAYPPHVEPKQPHPSSFVHFGSSNEEKETRRLNNKGSGMPFSCGLCYFFCPTFEDFTSHLQSDKHTRELSSLVNWKPNQKLMEMPVIGKQHLANFTKALKTPNLYVTLVLILHRYDKKTSANHSKCYEMPKKVWITVSIISVTFPESTWLKKEEKMMKNVSKATPEYATSETLVWWDMDSCPLPSGYDPSRLGPRIDTELKNLGYNGPLTLIALGDLDGIPYEFLEVLSSNGFVIKHSGYGMYPDMSKYFVSRNRLCQPPPVTIMLISGLPGLMESLTCEIYVRPDCGYNLLLAYPPHVKPKQPHPSSFVRFGGEWLWSRASLLKGSSNEEKETRRLNKGSGMQFSCGFCNFFRPTFEDFINHLQSDKHTRKVAVHNGARDTKFKLALKELEADKLSEHYLDQLWERKSYFNRRHKHLTSNPFKQSKAEMSNIQKVASSLPENSTSKTKKAKNLEVEQEFESSLPKNTIAKEQSKSKMSMIQGEYMALRGDLVL</sequence>
<dbReference type="InterPro" id="IPR024768">
    <property type="entry name" value="Marf1"/>
</dbReference>
<dbReference type="Pfam" id="PF01936">
    <property type="entry name" value="NYN"/>
    <property type="match status" value="1"/>
</dbReference>
<proteinExistence type="predicted"/>
<organism evidence="2 3">
    <name type="scientific">Eruca vesicaria subsp. sativa</name>
    <name type="common">Garden rocket</name>
    <name type="synonym">Eruca sativa</name>
    <dbReference type="NCBI Taxonomy" id="29727"/>
    <lineage>
        <taxon>Eukaryota</taxon>
        <taxon>Viridiplantae</taxon>
        <taxon>Streptophyta</taxon>
        <taxon>Embryophyta</taxon>
        <taxon>Tracheophyta</taxon>
        <taxon>Spermatophyta</taxon>
        <taxon>Magnoliopsida</taxon>
        <taxon>eudicotyledons</taxon>
        <taxon>Gunneridae</taxon>
        <taxon>Pentapetalae</taxon>
        <taxon>rosids</taxon>
        <taxon>malvids</taxon>
        <taxon>Brassicales</taxon>
        <taxon>Brassicaceae</taxon>
        <taxon>Brassiceae</taxon>
        <taxon>Eruca</taxon>
    </lineage>
</organism>
<comment type="caution">
    <text evidence="2">The sequence shown here is derived from an EMBL/GenBank/DDBJ whole genome shotgun (WGS) entry which is preliminary data.</text>
</comment>
<feature type="domain" description="C2H2-type" evidence="1">
    <location>
        <begin position="482"/>
        <end position="506"/>
    </location>
</feature>
<dbReference type="CDD" id="cd10910">
    <property type="entry name" value="PIN_limkain_b1_N_like"/>
    <property type="match status" value="2"/>
</dbReference>
<keyword evidence="3" id="KW-1185">Reference proteome</keyword>
<dbReference type="PANTHER" id="PTHR14379">
    <property type="entry name" value="LIMKAIN B LKAP"/>
    <property type="match status" value="1"/>
</dbReference>
<dbReference type="Proteomes" id="UP001642260">
    <property type="component" value="Unassembled WGS sequence"/>
</dbReference>